<accession>A0A8X6QL57</accession>
<proteinExistence type="predicted"/>
<dbReference type="AlphaFoldDB" id="A0A8X6QL57"/>
<name>A0A8X6QL57_NEPPI</name>
<gene>
    <name evidence="2" type="ORF">NPIL_516901</name>
</gene>
<dbReference type="EMBL" id="BMAW01129616">
    <property type="protein sequence ID" value="GFU31151.1"/>
    <property type="molecule type" value="Genomic_DNA"/>
</dbReference>
<comment type="caution">
    <text evidence="2">The sequence shown here is derived from an EMBL/GenBank/DDBJ whole genome shotgun (WGS) entry which is preliminary data.</text>
</comment>
<dbReference type="OrthoDB" id="3863715at2759"/>
<feature type="compositionally biased region" description="Polar residues" evidence="1">
    <location>
        <begin position="16"/>
        <end position="31"/>
    </location>
</feature>
<organism evidence="2 3">
    <name type="scientific">Nephila pilipes</name>
    <name type="common">Giant wood spider</name>
    <name type="synonym">Nephila maculata</name>
    <dbReference type="NCBI Taxonomy" id="299642"/>
    <lineage>
        <taxon>Eukaryota</taxon>
        <taxon>Metazoa</taxon>
        <taxon>Ecdysozoa</taxon>
        <taxon>Arthropoda</taxon>
        <taxon>Chelicerata</taxon>
        <taxon>Arachnida</taxon>
        <taxon>Araneae</taxon>
        <taxon>Araneomorphae</taxon>
        <taxon>Entelegynae</taxon>
        <taxon>Araneoidea</taxon>
        <taxon>Nephilidae</taxon>
        <taxon>Nephila</taxon>
    </lineage>
</organism>
<reference evidence="2" key="1">
    <citation type="submission" date="2020-08" db="EMBL/GenBank/DDBJ databases">
        <title>Multicomponent nature underlies the extraordinary mechanical properties of spider dragline silk.</title>
        <authorList>
            <person name="Kono N."/>
            <person name="Nakamura H."/>
            <person name="Mori M."/>
            <person name="Yoshida Y."/>
            <person name="Ohtoshi R."/>
            <person name="Malay A.D."/>
            <person name="Moran D.A.P."/>
            <person name="Tomita M."/>
            <person name="Numata K."/>
            <person name="Arakawa K."/>
        </authorList>
    </citation>
    <scope>NUCLEOTIDE SEQUENCE</scope>
</reference>
<evidence type="ECO:0000313" key="3">
    <source>
        <dbReference type="Proteomes" id="UP000887013"/>
    </source>
</evidence>
<evidence type="ECO:0000313" key="2">
    <source>
        <dbReference type="EMBL" id="GFU31151.1"/>
    </source>
</evidence>
<feature type="region of interest" description="Disordered" evidence="1">
    <location>
        <begin position="1"/>
        <end position="40"/>
    </location>
</feature>
<keyword evidence="3" id="KW-1185">Reference proteome</keyword>
<sequence>MQRDGILNPVPKDNIPFSTSHSLYSISSRGTTKPRDPERAYRSSYLRKSFKITSNKRLAFTFKDFVNAYENEGIQRILITTGVPRSYG</sequence>
<evidence type="ECO:0000256" key="1">
    <source>
        <dbReference type="SAM" id="MobiDB-lite"/>
    </source>
</evidence>
<protein>
    <submittedName>
        <fullName evidence="2">Uncharacterized protein</fullName>
    </submittedName>
</protein>
<dbReference type="Proteomes" id="UP000887013">
    <property type="component" value="Unassembled WGS sequence"/>
</dbReference>